<sequence>MAILHTLRTAYYFLHGALVAPHIRSILEPAVTRVYVGYRAMDLFMHVNNARYLEYFEFARWHHGARANINARFWDTGVYPVVGTAHVQFLKELKPGRFAFVSTQVVGVHKRSLVLEQRLVTHKPKTQEEVLHATMVMRATFLRKGKALEIADVIKAYDLDPDYFRKAIPFHGVEPPAPTGKGLGGTDPTVAPAMPPFIAQYNECDDAWRARLKEERERGMPALGVNLDDMPKE</sequence>
<dbReference type="SUPFAM" id="SSF54637">
    <property type="entry name" value="Thioesterase/thiol ester dehydrase-isomerase"/>
    <property type="match status" value="1"/>
</dbReference>
<protein>
    <recommendedName>
        <fullName evidence="2">Thioesterase domain-containing protein</fullName>
    </recommendedName>
</protein>
<dbReference type="Pfam" id="PF13279">
    <property type="entry name" value="4HBT_2"/>
    <property type="match status" value="1"/>
</dbReference>
<evidence type="ECO:0008006" key="2">
    <source>
        <dbReference type="Google" id="ProtNLM"/>
    </source>
</evidence>
<dbReference type="EMBL" id="HBGF01011556">
    <property type="protein sequence ID" value="CAD9101934.1"/>
    <property type="molecule type" value="Transcribed_RNA"/>
</dbReference>
<proteinExistence type="predicted"/>
<dbReference type="PANTHER" id="PTHR12475">
    <property type="match status" value="1"/>
</dbReference>
<dbReference type="Gene3D" id="3.10.129.10">
    <property type="entry name" value="Hotdog Thioesterase"/>
    <property type="match status" value="1"/>
</dbReference>
<dbReference type="CDD" id="cd00586">
    <property type="entry name" value="4HBT"/>
    <property type="match status" value="1"/>
</dbReference>
<dbReference type="InterPro" id="IPR029069">
    <property type="entry name" value="HotDog_dom_sf"/>
</dbReference>
<dbReference type="InterPro" id="IPR051490">
    <property type="entry name" value="THEM6_lcsJ_thioesterase"/>
</dbReference>
<organism evidence="1">
    <name type="scientific">Neobodo designis</name>
    <name type="common">Flagellated protozoan</name>
    <name type="synonym">Bodo designis</name>
    <dbReference type="NCBI Taxonomy" id="312471"/>
    <lineage>
        <taxon>Eukaryota</taxon>
        <taxon>Discoba</taxon>
        <taxon>Euglenozoa</taxon>
        <taxon>Kinetoplastea</taxon>
        <taxon>Metakinetoplastina</taxon>
        <taxon>Neobodonida</taxon>
        <taxon>Neobodo</taxon>
    </lineage>
</organism>
<dbReference type="AlphaFoldDB" id="A0A7S1LE87"/>
<accession>A0A7S1LE87</accession>
<gene>
    <name evidence="1" type="ORF">NDES1114_LOCUS7701</name>
</gene>
<name>A0A7S1LE87_NEODS</name>
<reference evidence="1" key="1">
    <citation type="submission" date="2021-01" db="EMBL/GenBank/DDBJ databases">
        <authorList>
            <person name="Corre E."/>
            <person name="Pelletier E."/>
            <person name="Niang G."/>
            <person name="Scheremetjew M."/>
            <person name="Finn R."/>
            <person name="Kale V."/>
            <person name="Holt S."/>
            <person name="Cochrane G."/>
            <person name="Meng A."/>
            <person name="Brown T."/>
            <person name="Cohen L."/>
        </authorList>
    </citation>
    <scope>NUCLEOTIDE SEQUENCE</scope>
    <source>
        <strain evidence="1">CCAP 1951/1</strain>
    </source>
</reference>
<dbReference type="PANTHER" id="PTHR12475:SF4">
    <property type="entry name" value="PROTEIN THEM6"/>
    <property type="match status" value="1"/>
</dbReference>
<evidence type="ECO:0000313" key="1">
    <source>
        <dbReference type="EMBL" id="CAD9101934.1"/>
    </source>
</evidence>